<reference evidence="3 4" key="1">
    <citation type="submission" date="2013-04" db="EMBL/GenBank/DDBJ databases">
        <title>The Genome Sequence of Parabacteroides goldsteinii DSM 19448.</title>
        <authorList>
            <consortium name="The Broad Institute Genomics Platform"/>
            <person name="Earl A."/>
            <person name="Ward D."/>
            <person name="Feldgarden M."/>
            <person name="Gevers D."/>
            <person name="Martens E."/>
            <person name="Sakamoto M."/>
            <person name="Benno Y."/>
            <person name="Song Y."/>
            <person name="Liu C."/>
            <person name="Lee J."/>
            <person name="Bolanos M."/>
            <person name="Vaisanen M.L."/>
            <person name="Finegold S.M."/>
            <person name="Walker B."/>
            <person name="Young S."/>
            <person name="Zeng Q."/>
            <person name="Gargeya S."/>
            <person name="Fitzgerald M."/>
            <person name="Haas B."/>
            <person name="Abouelleil A."/>
            <person name="Allen A.W."/>
            <person name="Alvarado L."/>
            <person name="Arachchi H.M."/>
            <person name="Berlin A.M."/>
            <person name="Chapman S.B."/>
            <person name="Gainer-Dewar J."/>
            <person name="Goldberg J."/>
            <person name="Griggs A."/>
            <person name="Gujja S."/>
            <person name="Hansen M."/>
            <person name="Howarth C."/>
            <person name="Imamovic A."/>
            <person name="Ireland A."/>
            <person name="Larimer J."/>
            <person name="McCowan C."/>
            <person name="Murphy C."/>
            <person name="Pearson M."/>
            <person name="Poon T.W."/>
            <person name="Priest M."/>
            <person name="Roberts A."/>
            <person name="Saif S."/>
            <person name="Shea T."/>
            <person name="Sisk P."/>
            <person name="Sykes S."/>
            <person name="Wortman J."/>
            <person name="Nusbaum C."/>
            <person name="Birren B."/>
        </authorList>
    </citation>
    <scope>NUCLEOTIDE SEQUENCE [LARGE SCALE GENOMIC DNA]</scope>
    <source>
        <strain evidence="3 4">DSM 19448</strain>
    </source>
</reference>
<dbReference type="STRING" id="927665.HMPREF1535_00656"/>
<comment type="caution">
    <text evidence="3">The sequence shown here is derived from an EMBL/GenBank/DDBJ whole genome shotgun (WGS) entry which is preliminary data.</text>
</comment>
<dbReference type="RefSeq" id="WP_046145276.1">
    <property type="nucleotide sequence ID" value="NZ_KQ033912.1"/>
</dbReference>
<dbReference type="PANTHER" id="PTHR33308:SF9">
    <property type="entry name" value="PEPTIDOGLYCAN HYDROLASE FLGJ"/>
    <property type="match status" value="1"/>
</dbReference>
<dbReference type="AlphaFoldDB" id="A0A0F5JNX0"/>
<name>A0A0F5JNX0_9BACT</name>
<sequence>MDKQSFTTKYLPAARMAGELYGLNPVVILAQAAIESGWGESRLATCYNNFFGLTGYGVSNAYWHGGKTDLDNPGGLVFRRYDRAENSFLDFARLIATAYKQAAAVSNYPRAYAREMAYSKYISEVNGDNREAYCNMLESIARSLVPIVYNLNNKAYE</sequence>
<dbReference type="Pfam" id="PF01832">
    <property type="entry name" value="Glucosaminidase"/>
    <property type="match status" value="1"/>
</dbReference>
<protein>
    <recommendedName>
        <fullName evidence="2">Mannosyl-glycoprotein endo-beta-N-acetylglucosamidase-like domain-containing protein</fullName>
    </recommendedName>
</protein>
<dbReference type="InterPro" id="IPR051056">
    <property type="entry name" value="Glycosyl_Hydrolase_73"/>
</dbReference>
<organism evidence="3 4">
    <name type="scientific">Parabacteroides goldsteinii DSM 19448 = WAL 12034</name>
    <dbReference type="NCBI Taxonomy" id="927665"/>
    <lineage>
        <taxon>Bacteria</taxon>
        <taxon>Pseudomonadati</taxon>
        <taxon>Bacteroidota</taxon>
        <taxon>Bacteroidia</taxon>
        <taxon>Bacteroidales</taxon>
        <taxon>Tannerellaceae</taxon>
        <taxon>Parabacteroides</taxon>
    </lineage>
</organism>
<dbReference type="EMBL" id="AQHV01000003">
    <property type="protein sequence ID" value="KKB59097.1"/>
    <property type="molecule type" value="Genomic_DNA"/>
</dbReference>
<evidence type="ECO:0000313" key="3">
    <source>
        <dbReference type="EMBL" id="KKB59097.1"/>
    </source>
</evidence>
<dbReference type="PATRIC" id="fig|927665.4.peg.663"/>
<accession>A0A0F5JNX0</accession>
<evidence type="ECO:0000259" key="2">
    <source>
        <dbReference type="SMART" id="SM00047"/>
    </source>
</evidence>
<dbReference type="PANTHER" id="PTHR33308">
    <property type="entry name" value="PEPTIDOGLYCAN HYDROLASE FLGJ"/>
    <property type="match status" value="1"/>
</dbReference>
<dbReference type="SMART" id="SM00047">
    <property type="entry name" value="LYZ2"/>
    <property type="match status" value="1"/>
</dbReference>
<dbReference type="Proteomes" id="UP000033047">
    <property type="component" value="Unassembled WGS sequence"/>
</dbReference>
<dbReference type="GO" id="GO:0004040">
    <property type="term" value="F:amidase activity"/>
    <property type="evidence" value="ECO:0007669"/>
    <property type="project" value="InterPro"/>
</dbReference>
<dbReference type="HOGENOM" id="CLU_013771_0_2_10"/>
<evidence type="ECO:0000256" key="1">
    <source>
        <dbReference type="ARBA" id="ARBA00022801"/>
    </source>
</evidence>
<evidence type="ECO:0000313" key="4">
    <source>
        <dbReference type="Proteomes" id="UP000033047"/>
    </source>
</evidence>
<proteinExistence type="predicted"/>
<feature type="domain" description="Mannosyl-glycoprotein endo-beta-N-acetylglucosamidase-like" evidence="2">
    <location>
        <begin position="2"/>
        <end position="135"/>
    </location>
</feature>
<gene>
    <name evidence="3" type="ORF">HMPREF1535_00656</name>
</gene>
<keyword evidence="1" id="KW-0378">Hydrolase</keyword>
<dbReference type="Gene3D" id="1.10.530.10">
    <property type="match status" value="1"/>
</dbReference>
<dbReference type="InterPro" id="IPR002901">
    <property type="entry name" value="MGlyc_endo_b_GlcNAc-like_dom"/>
</dbReference>